<protein>
    <submittedName>
        <fullName evidence="1">Uncharacterized protein</fullName>
    </submittedName>
</protein>
<dbReference type="Proteomes" id="UP000499080">
    <property type="component" value="Unassembled WGS sequence"/>
</dbReference>
<accession>A0A4Y2EKA8</accession>
<dbReference type="AlphaFoldDB" id="A0A4Y2EKA8"/>
<gene>
    <name evidence="1" type="ORF">AVEN_156871_1</name>
</gene>
<dbReference type="EMBL" id="BGPR01000643">
    <property type="protein sequence ID" value="GBM29683.1"/>
    <property type="molecule type" value="Genomic_DNA"/>
</dbReference>
<keyword evidence="2" id="KW-1185">Reference proteome</keyword>
<proteinExistence type="predicted"/>
<name>A0A4Y2EKA8_ARAVE</name>
<evidence type="ECO:0000313" key="2">
    <source>
        <dbReference type="Proteomes" id="UP000499080"/>
    </source>
</evidence>
<reference evidence="1 2" key="1">
    <citation type="journal article" date="2019" name="Sci. Rep.">
        <title>Orb-weaving spider Araneus ventricosus genome elucidates the spidroin gene catalogue.</title>
        <authorList>
            <person name="Kono N."/>
            <person name="Nakamura H."/>
            <person name="Ohtoshi R."/>
            <person name="Moran D.A.P."/>
            <person name="Shinohara A."/>
            <person name="Yoshida Y."/>
            <person name="Fujiwara M."/>
            <person name="Mori M."/>
            <person name="Tomita M."/>
            <person name="Arakawa K."/>
        </authorList>
    </citation>
    <scope>NUCLEOTIDE SEQUENCE [LARGE SCALE GENOMIC DNA]</scope>
</reference>
<organism evidence="1 2">
    <name type="scientific">Araneus ventricosus</name>
    <name type="common">Orbweaver spider</name>
    <name type="synonym">Epeira ventricosa</name>
    <dbReference type="NCBI Taxonomy" id="182803"/>
    <lineage>
        <taxon>Eukaryota</taxon>
        <taxon>Metazoa</taxon>
        <taxon>Ecdysozoa</taxon>
        <taxon>Arthropoda</taxon>
        <taxon>Chelicerata</taxon>
        <taxon>Arachnida</taxon>
        <taxon>Araneae</taxon>
        <taxon>Araneomorphae</taxon>
        <taxon>Entelegynae</taxon>
        <taxon>Araneoidea</taxon>
        <taxon>Araneidae</taxon>
        <taxon>Araneus</taxon>
    </lineage>
</organism>
<comment type="caution">
    <text evidence="1">The sequence shown here is derived from an EMBL/GenBank/DDBJ whole genome shotgun (WGS) entry which is preliminary data.</text>
</comment>
<dbReference type="OrthoDB" id="10447967at2759"/>
<evidence type="ECO:0000313" key="1">
    <source>
        <dbReference type="EMBL" id="GBM29683.1"/>
    </source>
</evidence>
<sequence length="117" mass="13904">MKPETFRGKCTHQRRPGALWKKLGFELRNYFEGWFDGLNIKNFKSLKDLMIVDQLKRRVSSDVKDHFLGEWEELIDPLELAGKLDQYESVRSNWKINPVRMAERRPLDMVKPNSPNK</sequence>